<feature type="region of interest" description="Disordered" evidence="3">
    <location>
        <begin position="427"/>
        <end position="446"/>
    </location>
</feature>
<protein>
    <submittedName>
        <fullName evidence="4">Uncharacterized protein</fullName>
    </submittedName>
</protein>
<comment type="caution">
    <text evidence="4">The sequence shown here is derived from an EMBL/GenBank/DDBJ whole genome shotgun (WGS) entry which is preliminary data.</text>
</comment>
<dbReference type="Pfam" id="PF01008">
    <property type="entry name" value="IF-2B"/>
    <property type="match status" value="1"/>
</dbReference>
<evidence type="ECO:0000256" key="1">
    <source>
        <dbReference type="ARBA" id="ARBA00007251"/>
    </source>
</evidence>
<accession>A0A1Y2FXS9</accession>
<evidence type="ECO:0000256" key="3">
    <source>
        <dbReference type="SAM" id="MobiDB-lite"/>
    </source>
</evidence>
<dbReference type="PANTHER" id="PTHR43475:SF3">
    <property type="entry name" value="TRANSLATION INITIATION FACTOR EIF-2B SUBUNIT FAMILY PROTEIN (AFU_ORTHOLOGUE AFUA_2G14290)"/>
    <property type="match status" value="1"/>
</dbReference>
<dbReference type="EMBL" id="MCGR01000008">
    <property type="protein sequence ID" value="ORY88854.1"/>
    <property type="molecule type" value="Genomic_DNA"/>
</dbReference>
<dbReference type="InterPro" id="IPR037171">
    <property type="entry name" value="NagB/RpiA_transferase-like"/>
</dbReference>
<dbReference type="InterPro" id="IPR042529">
    <property type="entry name" value="IF_2B-like_C"/>
</dbReference>
<evidence type="ECO:0000313" key="4">
    <source>
        <dbReference type="EMBL" id="ORY88854.1"/>
    </source>
</evidence>
<feature type="compositionally biased region" description="Basic and acidic residues" evidence="3">
    <location>
        <begin position="427"/>
        <end position="436"/>
    </location>
</feature>
<dbReference type="InParanoid" id="A0A1Y2FXS9"/>
<dbReference type="STRING" id="106004.A0A1Y2FXS9"/>
<keyword evidence="5" id="KW-1185">Reference proteome</keyword>
<dbReference type="GO" id="GO:0046523">
    <property type="term" value="F:S-methyl-5-thioribose-1-phosphate isomerase activity"/>
    <property type="evidence" value="ECO:0007669"/>
    <property type="project" value="TreeGrafter"/>
</dbReference>
<proteinExistence type="inferred from homology"/>
<gene>
    <name evidence="4" type="ORF">BCR35DRAFT_329751</name>
</gene>
<dbReference type="GO" id="GO:0019509">
    <property type="term" value="P:L-methionine salvage from methylthioadenosine"/>
    <property type="evidence" value="ECO:0007669"/>
    <property type="project" value="TreeGrafter"/>
</dbReference>
<dbReference type="Gene3D" id="3.40.50.10470">
    <property type="entry name" value="Translation initiation factor eif-2b, domain 2"/>
    <property type="match status" value="1"/>
</dbReference>
<name>A0A1Y2FXS9_9BASI</name>
<dbReference type="SUPFAM" id="SSF100950">
    <property type="entry name" value="NagB/RpiA/CoA transferase-like"/>
    <property type="match status" value="1"/>
</dbReference>
<comment type="similarity">
    <text evidence="1 2">Belongs to the eIF-2B alpha/beta/delta subunits family.</text>
</comment>
<sequence>MAVDTLVLTFLTRGRTGVPGQGDELLWYTPARLRERGGGGPNGESRDHLEYVMVESLAAAPKKEGEDTALLAAHASIRENCFLDAKKDLRLVRRSKRVPWGGDSSYILAFVFRTNESYERGLDYEWAQAEAEEAGQEFFLPEGVEEEAYQLDMAMYRVVEQKLGPGLHDWVSFEHFDLHPEAMSVEFISTAFYLVIVPPSLDRALSIFASVKGSIPADVAEQALNQLFKIVSSQMGRKAFRFWAPDVPPPSTKSKMLPEGVVKYRLYCYWLDVATYHLRTCNPLLETIISASFLRTLQSIQLLGISTELTRSRYASTVLEKLAIGKILERHPPKGSFTLPKRAALNIFTLGHSPLVFGVLRSLIHYLLTVSEHPHSTIHPGVGPLTKKEEWEWLNRPEFCKITIAETRPSCSGVVLAERLHTVVEKSGDRAKELRQSSRPSGPEGLAQGIKERMKFEWGSETGSDAGEEGAYGSLQALISAVDSPNSSTKVSVEVIPDAAIVLALRSTPPSDIIVLIPAECILPGDSDIVAPTGSFVMAWCGHEVKAKVFAIASTDLISSSYKTKEPTLPPGDPAELVQGWKASSGPSLALGDEAIDSFGAKVLDKKLLTASVRSQAREIVPHKLVDAWITENGVLSGEGCALLGRERGVAEKAIYGEEGNG</sequence>
<dbReference type="Proteomes" id="UP000193467">
    <property type="component" value="Unassembled WGS sequence"/>
</dbReference>
<dbReference type="InterPro" id="IPR000649">
    <property type="entry name" value="IF-2B-related"/>
</dbReference>
<evidence type="ECO:0000313" key="5">
    <source>
        <dbReference type="Proteomes" id="UP000193467"/>
    </source>
</evidence>
<evidence type="ECO:0000256" key="2">
    <source>
        <dbReference type="RuleBase" id="RU003814"/>
    </source>
</evidence>
<reference evidence="4 5" key="1">
    <citation type="submission" date="2016-07" db="EMBL/GenBank/DDBJ databases">
        <title>Pervasive Adenine N6-methylation of Active Genes in Fungi.</title>
        <authorList>
            <consortium name="DOE Joint Genome Institute"/>
            <person name="Mondo S.J."/>
            <person name="Dannebaum R.O."/>
            <person name="Kuo R.C."/>
            <person name="Labutti K."/>
            <person name="Haridas S."/>
            <person name="Kuo A."/>
            <person name="Salamov A."/>
            <person name="Ahrendt S.R."/>
            <person name="Lipzen A."/>
            <person name="Sullivan W."/>
            <person name="Andreopoulos W.B."/>
            <person name="Clum A."/>
            <person name="Lindquist E."/>
            <person name="Daum C."/>
            <person name="Ramamoorthy G.K."/>
            <person name="Gryganskyi A."/>
            <person name="Culley D."/>
            <person name="Magnuson J.K."/>
            <person name="James T.Y."/>
            <person name="O'Malley M.A."/>
            <person name="Stajich J.E."/>
            <person name="Spatafora J.W."/>
            <person name="Visel A."/>
            <person name="Grigoriev I.V."/>
        </authorList>
    </citation>
    <scope>NUCLEOTIDE SEQUENCE [LARGE SCALE GENOMIC DNA]</scope>
    <source>
        <strain evidence="4 5">62-1032</strain>
    </source>
</reference>
<dbReference type="AlphaFoldDB" id="A0A1Y2FXS9"/>
<organism evidence="4 5">
    <name type="scientific">Leucosporidium creatinivorum</name>
    <dbReference type="NCBI Taxonomy" id="106004"/>
    <lineage>
        <taxon>Eukaryota</taxon>
        <taxon>Fungi</taxon>
        <taxon>Dikarya</taxon>
        <taxon>Basidiomycota</taxon>
        <taxon>Pucciniomycotina</taxon>
        <taxon>Microbotryomycetes</taxon>
        <taxon>Leucosporidiales</taxon>
        <taxon>Leucosporidium</taxon>
    </lineage>
</organism>
<dbReference type="PANTHER" id="PTHR43475">
    <property type="entry name" value="METHYLTHIORIBOSE-1-PHOSPHATE ISOMERASE"/>
    <property type="match status" value="1"/>
</dbReference>
<dbReference type="OrthoDB" id="2528237at2759"/>